<dbReference type="AlphaFoldDB" id="A0AAV2L792"/>
<feature type="compositionally biased region" description="Polar residues" evidence="1">
    <location>
        <begin position="1"/>
        <end position="10"/>
    </location>
</feature>
<evidence type="ECO:0000313" key="2">
    <source>
        <dbReference type="EMBL" id="CAL1596918.1"/>
    </source>
</evidence>
<evidence type="ECO:0000313" key="3">
    <source>
        <dbReference type="Proteomes" id="UP001497482"/>
    </source>
</evidence>
<organism evidence="2 3">
    <name type="scientific">Knipowitschia caucasica</name>
    <name type="common">Caucasian dwarf goby</name>
    <name type="synonym">Pomatoschistus caucasicus</name>
    <dbReference type="NCBI Taxonomy" id="637954"/>
    <lineage>
        <taxon>Eukaryota</taxon>
        <taxon>Metazoa</taxon>
        <taxon>Chordata</taxon>
        <taxon>Craniata</taxon>
        <taxon>Vertebrata</taxon>
        <taxon>Euteleostomi</taxon>
        <taxon>Actinopterygii</taxon>
        <taxon>Neopterygii</taxon>
        <taxon>Teleostei</taxon>
        <taxon>Neoteleostei</taxon>
        <taxon>Acanthomorphata</taxon>
        <taxon>Gobiaria</taxon>
        <taxon>Gobiiformes</taxon>
        <taxon>Gobioidei</taxon>
        <taxon>Gobiidae</taxon>
        <taxon>Gobiinae</taxon>
        <taxon>Knipowitschia</taxon>
    </lineage>
</organism>
<feature type="region of interest" description="Disordered" evidence="1">
    <location>
        <begin position="1"/>
        <end position="24"/>
    </location>
</feature>
<dbReference type="EMBL" id="OZ035843">
    <property type="protein sequence ID" value="CAL1596918.1"/>
    <property type="molecule type" value="Genomic_DNA"/>
</dbReference>
<dbReference type="Proteomes" id="UP001497482">
    <property type="component" value="Chromosome 21"/>
</dbReference>
<keyword evidence="3" id="KW-1185">Reference proteome</keyword>
<accession>A0AAV2L792</accession>
<protein>
    <submittedName>
        <fullName evidence="2">Uncharacterized protein</fullName>
    </submittedName>
</protein>
<reference evidence="2 3" key="1">
    <citation type="submission" date="2024-04" db="EMBL/GenBank/DDBJ databases">
        <authorList>
            <person name="Waldvogel A.-M."/>
            <person name="Schoenle A."/>
        </authorList>
    </citation>
    <scope>NUCLEOTIDE SEQUENCE [LARGE SCALE GENOMIC DNA]</scope>
</reference>
<proteinExistence type="predicted"/>
<gene>
    <name evidence="2" type="ORF">KC01_LOCUS25516</name>
</gene>
<sequence>MMAGQAQQESYAYPKPPRNPRPAAEYWFNTTWSSAGAGQDSQRDEASMTKAVVFGSAAVALMIGLWTSHRSADLSITACGYGAVIEWHRGRECLFQFSQHPRALQDGLPSDPRGHYEVCGSWSIVL</sequence>
<name>A0AAV2L792_KNICA</name>
<evidence type="ECO:0000256" key="1">
    <source>
        <dbReference type="SAM" id="MobiDB-lite"/>
    </source>
</evidence>